<comment type="caution">
    <text evidence="6">The sequence shown here is derived from an EMBL/GenBank/DDBJ whole genome shotgun (WGS) entry which is preliminary data.</text>
</comment>
<reference evidence="6 7" key="1">
    <citation type="submission" date="2022-02" db="EMBL/GenBank/DDBJ databases">
        <title>Draft genome sequence of Mezorhizobium retamae strain IRAMC:0171 isolated from Retama raetam nodules.</title>
        <authorList>
            <person name="Bengaied R."/>
            <person name="Sbissi I."/>
            <person name="Huber K."/>
            <person name="Ghodbane F."/>
            <person name="Nouioui I."/>
            <person name="Tarhouni M."/>
            <person name="Gtari M."/>
        </authorList>
    </citation>
    <scope>NUCLEOTIDE SEQUENCE [LARGE SCALE GENOMIC DNA]</scope>
    <source>
        <strain evidence="6 7">IRAMC:0171</strain>
    </source>
</reference>
<evidence type="ECO:0000313" key="5">
    <source>
        <dbReference type="EMBL" id="MCG7506510.1"/>
    </source>
</evidence>
<evidence type="ECO:0000313" key="7">
    <source>
        <dbReference type="Proteomes" id="UP001201701"/>
    </source>
</evidence>
<dbReference type="RefSeq" id="WP_239366769.1">
    <property type="nucleotide sequence ID" value="NZ_JAKREW010000015.1"/>
</dbReference>
<organism evidence="6 7">
    <name type="scientific">Mesorhizobium retamae</name>
    <dbReference type="NCBI Taxonomy" id="2912854"/>
    <lineage>
        <taxon>Bacteria</taxon>
        <taxon>Pseudomonadati</taxon>
        <taxon>Pseudomonadota</taxon>
        <taxon>Alphaproteobacteria</taxon>
        <taxon>Hyphomicrobiales</taxon>
        <taxon>Phyllobacteriaceae</taxon>
        <taxon>Mesorhizobium</taxon>
    </lineage>
</organism>
<dbReference type="SUPFAM" id="SSF52540">
    <property type="entry name" value="P-loop containing nucleoside triphosphate hydrolases"/>
    <property type="match status" value="1"/>
</dbReference>
<name>A0ABS9QPS6_9HYPH</name>
<evidence type="ECO:0000256" key="1">
    <source>
        <dbReference type="ARBA" id="ARBA00022563"/>
    </source>
</evidence>
<dbReference type="GO" id="GO:0004329">
    <property type="term" value="F:formate-tetrahydrofolate ligase activity"/>
    <property type="evidence" value="ECO:0007669"/>
    <property type="project" value="UniProtKB-EC"/>
</dbReference>
<dbReference type="EMBL" id="JAKREW010000015">
    <property type="protein sequence ID" value="MCG7506510.1"/>
    <property type="molecule type" value="Genomic_DNA"/>
</dbReference>
<evidence type="ECO:0000256" key="2">
    <source>
        <dbReference type="ARBA" id="ARBA00022598"/>
    </source>
</evidence>
<dbReference type="Gene3D" id="3.40.50.300">
    <property type="entry name" value="P-loop containing nucleotide triphosphate hydrolases"/>
    <property type="match status" value="1"/>
</dbReference>
<dbReference type="Proteomes" id="UP001201701">
    <property type="component" value="Unassembled WGS sequence"/>
</dbReference>
<keyword evidence="7" id="KW-1185">Reference proteome</keyword>
<dbReference type="InterPro" id="IPR027417">
    <property type="entry name" value="P-loop_NTPase"/>
</dbReference>
<proteinExistence type="predicted"/>
<sequence length="67" mass="7284">MAEYKSDIEIARGAKKQPIQAIGEKIGIPNEHLLPYGHDKAKVSAEFIKSVKGNKDGKLILVTAINP</sequence>
<evidence type="ECO:0000256" key="3">
    <source>
        <dbReference type="ARBA" id="ARBA00022741"/>
    </source>
</evidence>
<dbReference type="EMBL" id="JAKREW010000090">
    <property type="protein sequence ID" value="MCG7509340.1"/>
    <property type="molecule type" value="Genomic_DNA"/>
</dbReference>
<gene>
    <name evidence="5" type="ORF">L4923_15900</name>
    <name evidence="6" type="ORF">L4923_30340</name>
</gene>
<keyword evidence="4" id="KW-0067">ATP-binding</keyword>
<keyword evidence="2 6" id="KW-0436">Ligase</keyword>
<evidence type="ECO:0000256" key="4">
    <source>
        <dbReference type="ARBA" id="ARBA00022840"/>
    </source>
</evidence>
<dbReference type="InterPro" id="IPR000559">
    <property type="entry name" value="Formate_THF_ligase"/>
</dbReference>
<keyword evidence="3" id="KW-0547">Nucleotide-binding</keyword>
<feature type="non-terminal residue" evidence="6">
    <location>
        <position position="67"/>
    </location>
</feature>
<dbReference type="Pfam" id="PF01268">
    <property type="entry name" value="FTHFS"/>
    <property type="match status" value="1"/>
</dbReference>
<protein>
    <submittedName>
        <fullName evidence="6">Formate--tetrahydrofolate ligase</fullName>
        <ecNumber evidence="6">6.3.4.3</ecNumber>
    </submittedName>
</protein>
<evidence type="ECO:0000313" key="6">
    <source>
        <dbReference type="EMBL" id="MCG7509340.1"/>
    </source>
</evidence>
<dbReference type="EC" id="6.3.4.3" evidence="6"/>
<accession>A0ABS9QPS6</accession>
<keyword evidence="1" id="KW-0554">One-carbon metabolism</keyword>